<comment type="caution">
    <text evidence="1">The sequence shown here is derived from an EMBL/GenBank/DDBJ whole genome shotgun (WGS) entry which is preliminary data.</text>
</comment>
<protein>
    <submittedName>
        <fullName evidence="1">Uncharacterized protein</fullName>
    </submittedName>
</protein>
<name>A0A437M9W9_9SPHN</name>
<organism evidence="1 2">
    <name type="scientific">Sphingomonas crocodyli</name>
    <dbReference type="NCBI Taxonomy" id="1979270"/>
    <lineage>
        <taxon>Bacteria</taxon>
        <taxon>Pseudomonadati</taxon>
        <taxon>Pseudomonadota</taxon>
        <taxon>Alphaproteobacteria</taxon>
        <taxon>Sphingomonadales</taxon>
        <taxon>Sphingomonadaceae</taxon>
        <taxon>Sphingomonas</taxon>
    </lineage>
</organism>
<gene>
    <name evidence="1" type="ORF">EOD43_11420</name>
</gene>
<evidence type="ECO:0000313" key="1">
    <source>
        <dbReference type="EMBL" id="RVT94414.1"/>
    </source>
</evidence>
<dbReference type="EMBL" id="SACN01000001">
    <property type="protein sequence ID" value="RVT94414.1"/>
    <property type="molecule type" value="Genomic_DNA"/>
</dbReference>
<dbReference type="RefSeq" id="WP_164857200.1">
    <property type="nucleotide sequence ID" value="NZ_SACN01000001.1"/>
</dbReference>
<dbReference type="Proteomes" id="UP000282971">
    <property type="component" value="Unassembled WGS sequence"/>
</dbReference>
<dbReference type="AlphaFoldDB" id="A0A437M9W9"/>
<reference evidence="1 2" key="1">
    <citation type="submission" date="2019-01" db="EMBL/GenBank/DDBJ databases">
        <authorList>
            <person name="Chen W.-M."/>
        </authorList>
    </citation>
    <scope>NUCLEOTIDE SEQUENCE [LARGE SCALE GENOMIC DNA]</scope>
    <source>
        <strain evidence="1 2">CCP-7</strain>
    </source>
</reference>
<evidence type="ECO:0000313" key="2">
    <source>
        <dbReference type="Proteomes" id="UP000282971"/>
    </source>
</evidence>
<accession>A0A437M9W9</accession>
<proteinExistence type="predicted"/>
<keyword evidence="2" id="KW-1185">Reference proteome</keyword>
<sequence>MTVSLSGLSTSLATLLGQSSGSSATDGVSALTYGATGKATSTTAATSSNGVTISATAKAKAADVADNAKDFATVGKETRATLDAAKKAGKSVDLSELSGRALSAMILDKSDQFSAGEQAAAKKELNQRMRDDVMSTIGGSASLTSLANYNQLLISDYDSMSVEEREARGWNAQTRSQAAAFVATATNTSTSSLFDLLNDDA</sequence>